<evidence type="ECO:0000313" key="1">
    <source>
        <dbReference type="EMBL" id="WVZ76193.1"/>
    </source>
</evidence>
<reference evidence="1 2" key="1">
    <citation type="submission" date="2024-02" db="EMBL/GenBank/DDBJ databases">
        <title>High-quality chromosome-scale genome assembly of Pensacola bahiagrass (Paspalum notatum Flugge var. saurae).</title>
        <authorList>
            <person name="Vega J.M."/>
            <person name="Podio M."/>
            <person name="Orjuela J."/>
            <person name="Siena L.A."/>
            <person name="Pessino S.C."/>
            <person name="Combes M.C."/>
            <person name="Mariac C."/>
            <person name="Albertini E."/>
            <person name="Pupilli F."/>
            <person name="Ortiz J.P.A."/>
            <person name="Leblanc O."/>
        </authorList>
    </citation>
    <scope>NUCLEOTIDE SEQUENCE [LARGE SCALE GENOMIC DNA]</scope>
    <source>
        <strain evidence="1">R1</strain>
        <tissue evidence="1">Leaf</tissue>
    </source>
</reference>
<evidence type="ECO:0000313" key="2">
    <source>
        <dbReference type="Proteomes" id="UP001341281"/>
    </source>
</evidence>
<dbReference type="Proteomes" id="UP001341281">
    <property type="component" value="Chromosome 05"/>
</dbReference>
<accession>A0AAQ3TLS4</accession>
<dbReference type="AlphaFoldDB" id="A0AAQ3TLS4"/>
<gene>
    <name evidence="1" type="ORF">U9M48_024184</name>
</gene>
<sequence>MVFSDCSSSSPTPSTTVALQWRCRGPPSYTRWLSCHRNSRTSMRRHDYLYAFIQHNLVASVDVSSLPSSSTPTTTGCIGTFFLTVLLHTVTVVEAFSSGPFRR</sequence>
<name>A0AAQ3TLS4_PASNO</name>
<protein>
    <submittedName>
        <fullName evidence="1">Uncharacterized protein</fullName>
    </submittedName>
</protein>
<keyword evidence="2" id="KW-1185">Reference proteome</keyword>
<organism evidence="1 2">
    <name type="scientific">Paspalum notatum var. saurae</name>
    <dbReference type="NCBI Taxonomy" id="547442"/>
    <lineage>
        <taxon>Eukaryota</taxon>
        <taxon>Viridiplantae</taxon>
        <taxon>Streptophyta</taxon>
        <taxon>Embryophyta</taxon>
        <taxon>Tracheophyta</taxon>
        <taxon>Spermatophyta</taxon>
        <taxon>Magnoliopsida</taxon>
        <taxon>Liliopsida</taxon>
        <taxon>Poales</taxon>
        <taxon>Poaceae</taxon>
        <taxon>PACMAD clade</taxon>
        <taxon>Panicoideae</taxon>
        <taxon>Andropogonodae</taxon>
        <taxon>Paspaleae</taxon>
        <taxon>Paspalinae</taxon>
        <taxon>Paspalum</taxon>
    </lineage>
</organism>
<proteinExistence type="predicted"/>
<dbReference type="EMBL" id="CP144749">
    <property type="protein sequence ID" value="WVZ76193.1"/>
    <property type="molecule type" value="Genomic_DNA"/>
</dbReference>